<proteinExistence type="inferred from homology"/>
<dbReference type="SUPFAM" id="SSF50630">
    <property type="entry name" value="Acid proteases"/>
    <property type="match status" value="1"/>
</dbReference>
<dbReference type="InterPro" id="IPR021109">
    <property type="entry name" value="Peptidase_aspartic_dom_sf"/>
</dbReference>
<evidence type="ECO:0000256" key="4">
    <source>
        <dbReference type="SAM" id="MobiDB-lite"/>
    </source>
</evidence>
<accession>A0AAV5CKA4</accession>
<dbReference type="Gene3D" id="2.40.70.10">
    <property type="entry name" value="Acid Proteases"/>
    <property type="match status" value="2"/>
</dbReference>
<dbReference type="Pfam" id="PF14541">
    <property type="entry name" value="TAXi_C"/>
    <property type="match status" value="1"/>
</dbReference>
<dbReference type="Proteomes" id="UP001054889">
    <property type="component" value="Unassembled WGS sequence"/>
</dbReference>
<evidence type="ECO:0000256" key="3">
    <source>
        <dbReference type="RuleBase" id="RU000454"/>
    </source>
</evidence>
<dbReference type="FunFam" id="2.40.70.10:FF:000031">
    <property type="entry name" value="Aspartyl protease AED1"/>
    <property type="match status" value="1"/>
</dbReference>
<comment type="similarity">
    <text evidence="1 3">Belongs to the peptidase A1 family.</text>
</comment>
<feature type="domain" description="Peptidase A1" evidence="6">
    <location>
        <begin position="150"/>
        <end position="486"/>
    </location>
</feature>
<sequence length="491" mass="51162">MASVTVTRRRALLSHGSCLAIIVLALASLAAAAVAEENGGETNWHVVSVSSLLPSAAACTAAKAASSTNSSSVLSVVHRHGPCSPLLSRGGAPSHAEILDGDQDRVNSIHRKHKHKHSGSSKSKTDPAGTSNKGVSLPAYRGLSLGTGNYIVKVGLGTPAKDYSVVFDTGSDLSWVQCKPCKDCYEQQDPLFDPAQSSTYSAVPCGARECKELDTQGCSTDNKCRYEVVYGDQSQTDGTLARDTLTLGPSDDSNNKLAGFVFGCGDDDAGLFGKADGLFGLGRARVSLASQAAARYGAGFSYCLPSSSSGAGYLSLGPAAPTNAAFTPMLARADTPSFYYLDLVGVKVAGRTVRISPAVFRRAGTVIDSGTVITRLPDAAYAALRSAFARYMGTKYRRAPALSILDTCYDFTGYSTVQIPAVALVFAGGTELRLDFSGVLYVSKVSQACLAFASNGDDQSIGILGNTQQRTFAVVYDVGNHKVGFGAKGCA</sequence>
<evidence type="ECO:0000256" key="5">
    <source>
        <dbReference type="SAM" id="SignalP"/>
    </source>
</evidence>
<organism evidence="7 8">
    <name type="scientific">Eleusine coracana subsp. coracana</name>
    <dbReference type="NCBI Taxonomy" id="191504"/>
    <lineage>
        <taxon>Eukaryota</taxon>
        <taxon>Viridiplantae</taxon>
        <taxon>Streptophyta</taxon>
        <taxon>Embryophyta</taxon>
        <taxon>Tracheophyta</taxon>
        <taxon>Spermatophyta</taxon>
        <taxon>Magnoliopsida</taxon>
        <taxon>Liliopsida</taxon>
        <taxon>Poales</taxon>
        <taxon>Poaceae</taxon>
        <taxon>PACMAD clade</taxon>
        <taxon>Chloridoideae</taxon>
        <taxon>Cynodonteae</taxon>
        <taxon>Eleusininae</taxon>
        <taxon>Eleusine</taxon>
    </lineage>
</organism>
<dbReference type="PROSITE" id="PS51767">
    <property type="entry name" value="PEPTIDASE_A1"/>
    <property type="match status" value="1"/>
</dbReference>
<dbReference type="PRINTS" id="PR00792">
    <property type="entry name" value="PEPSIN"/>
</dbReference>
<feature type="compositionally biased region" description="Basic residues" evidence="4">
    <location>
        <begin position="109"/>
        <end position="119"/>
    </location>
</feature>
<dbReference type="EMBL" id="BQKI01000007">
    <property type="protein sequence ID" value="GJM98462.1"/>
    <property type="molecule type" value="Genomic_DNA"/>
</dbReference>
<feature type="active site" evidence="2">
    <location>
        <position position="368"/>
    </location>
</feature>
<keyword evidence="5" id="KW-0732">Signal</keyword>
<keyword evidence="3" id="KW-0645">Protease</keyword>
<dbReference type="FunFam" id="2.40.70.10:FF:000013">
    <property type="entry name" value="Aspartyl protease AED1"/>
    <property type="match status" value="1"/>
</dbReference>
<dbReference type="InterPro" id="IPR032799">
    <property type="entry name" value="TAXi_C"/>
</dbReference>
<feature type="region of interest" description="Disordered" evidence="4">
    <location>
        <begin position="109"/>
        <end position="136"/>
    </location>
</feature>
<dbReference type="PROSITE" id="PS00141">
    <property type="entry name" value="ASP_PROTEASE"/>
    <property type="match status" value="1"/>
</dbReference>
<dbReference type="Pfam" id="PF14543">
    <property type="entry name" value="TAXi_N"/>
    <property type="match status" value="1"/>
</dbReference>
<keyword evidence="8" id="KW-1185">Reference proteome</keyword>
<evidence type="ECO:0000256" key="1">
    <source>
        <dbReference type="ARBA" id="ARBA00007447"/>
    </source>
</evidence>
<dbReference type="AlphaFoldDB" id="A0AAV5CKA4"/>
<dbReference type="InterPro" id="IPR033121">
    <property type="entry name" value="PEPTIDASE_A1"/>
</dbReference>
<feature type="active site" evidence="2">
    <location>
        <position position="168"/>
    </location>
</feature>
<dbReference type="CDD" id="cd05472">
    <property type="entry name" value="cnd41_like"/>
    <property type="match status" value="1"/>
</dbReference>
<dbReference type="GO" id="GO:0006508">
    <property type="term" value="P:proteolysis"/>
    <property type="evidence" value="ECO:0007669"/>
    <property type="project" value="UniProtKB-KW"/>
</dbReference>
<dbReference type="PANTHER" id="PTHR13683">
    <property type="entry name" value="ASPARTYL PROTEASES"/>
    <property type="match status" value="1"/>
</dbReference>
<dbReference type="GO" id="GO:0004190">
    <property type="term" value="F:aspartic-type endopeptidase activity"/>
    <property type="evidence" value="ECO:0007669"/>
    <property type="project" value="UniProtKB-KW"/>
</dbReference>
<dbReference type="InterPro" id="IPR001969">
    <property type="entry name" value="Aspartic_peptidase_AS"/>
</dbReference>
<evidence type="ECO:0000256" key="2">
    <source>
        <dbReference type="PIRSR" id="PIRSR601461-1"/>
    </source>
</evidence>
<dbReference type="InterPro" id="IPR032861">
    <property type="entry name" value="TAXi_N"/>
</dbReference>
<keyword evidence="3" id="KW-0064">Aspartyl protease</keyword>
<name>A0AAV5CKA4_ELECO</name>
<evidence type="ECO:0000259" key="6">
    <source>
        <dbReference type="PROSITE" id="PS51767"/>
    </source>
</evidence>
<feature type="signal peptide" evidence="5">
    <location>
        <begin position="1"/>
        <end position="35"/>
    </location>
</feature>
<dbReference type="PANTHER" id="PTHR13683:SF750">
    <property type="entry name" value="ASPARTYL PROTEASE AED1"/>
    <property type="match status" value="1"/>
</dbReference>
<dbReference type="InterPro" id="IPR001461">
    <property type="entry name" value="Aspartic_peptidase_A1"/>
</dbReference>
<feature type="chain" id="PRO_5043786432" description="Peptidase A1 domain-containing protein" evidence="5">
    <location>
        <begin position="36"/>
        <end position="491"/>
    </location>
</feature>
<comment type="caution">
    <text evidence="7">The sequence shown here is derived from an EMBL/GenBank/DDBJ whole genome shotgun (WGS) entry which is preliminary data.</text>
</comment>
<evidence type="ECO:0000313" key="8">
    <source>
        <dbReference type="Proteomes" id="UP001054889"/>
    </source>
</evidence>
<evidence type="ECO:0000313" key="7">
    <source>
        <dbReference type="EMBL" id="GJM98462.1"/>
    </source>
</evidence>
<reference evidence="7" key="1">
    <citation type="journal article" date="2018" name="DNA Res.">
        <title>Multiple hybrid de novo genome assembly of finger millet, an orphan allotetraploid crop.</title>
        <authorList>
            <person name="Hatakeyama M."/>
            <person name="Aluri S."/>
            <person name="Balachadran M.T."/>
            <person name="Sivarajan S.R."/>
            <person name="Patrignani A."/>
            <person name="Gruter S."/>
            <person name="Poveda L."/>
            <person name="Shimizu-Inatsugi R."/>
            <person name="Baeten J."/>
            <person name="Francoijs K.J."/>
            <person name="Nataraja K.N."/>
            <person name="Reddy Y.A.N."/>
            <person name="Phadnis S."/>
            <person name="Ravikumar R.L."/>
            <person name="Schlapbach R."/>
            <person name="Sreeman S.M."/>
            <person name="Shimizu K.K."/>
        </authorList>
    </citation>
    <scope>NUCLEOTIDE SEQUENCE</scope>
</reference>
<gene>
    <name evidence="7" type="primary">ga15477</name>
    <name evidence="7" type="ORF">PR202_ga15477</name>
</gene>
<dbReference type="InterPro" id="IPR033873">
    <property type="entry name" value="CND41-like"/>
</dbReference>
<keyword evidence="3" id="KW-0378">Hydrolase</keyword>
<reference evidence="7" key="2">
    <citation type="submission" date="2021-12" db="EMBL/GenBank/DDBJ databases">
        <title>Resequencing data analysis of finger millet.</title>
        <authorList>
            <person name="Hatakeyama M."/>
            <person name="Aluri S."/>
            <person name="Balachadran M.T."/>
            <person name="Sivarajan S.R."/>
            <person name="Poveda L."/>
            <person name="Shimizu-Inatsugi R."/>
            <person name="Schlapbach R."/>
            <person name="Sreeman S.M."/>
            <person name="Shimizu K.K."/>
        </authorList>
    </citation>
    <scope>NUCLEOTIDE SEQUENCE</scope>
</reference>
<protein>
    <recommendedName>
        <fullName evidence="6">Peptidase A1 domain-containing protein</fullName>
    </recommendedName>
</protein>